<evidence type="ECO:0000256" key="1">
    <source>
        <dbReference type="SAM" id="MobiDB-lite"/>
    </source>
</evidence>
<accession>A0A6J5T9R3</accession>
<feature type="region of interest" description="Disordered" evidence="1">
    <location>
        <begin position="45"/>
        <end position="65"/>
    </location>
</feature>
<dbReference type="EMBL" id="LR797824">
    <property type="protein sequence ID" value="CAB4241562.1"/>
    <property type="molecule type" value="Genomic_DNA"/>
</dbReference>
<proteinExistence type="predicted"/>
<reference evidence="2" key="1">
    <citation type="submission" date="2020-05" db="EMBL/GenBank/DDBJ databases">
        <authorList>
            <person name="Chiriac C."/>
            <person name="Salcher M."/>
            <person name="Ghai R."/>
            <person name="Kavagutti S V."/>
        </authorList>
    </citation>
    <scope>NUCLEOTIDE SEQUENCE</scope>
</reference>
<sequence>MNTAHASNGYMIRLEVLKMATTMAEQDWHAKRDASLREYDRSRETFVGESGPRNPLPFPTLPSFPSPDDIKNKASELYSFITTK</sequence>
<protein>
    <submittedName>
        <fullName evidence="2">Uncharacterized protein</fullName>
    </submittedName>
</protein>
<feature type="compositionally biased region" description="Pro residues" evidence="1">
    <location>
        <begin position="54"/>
        <end position="65"/>
    </location>
</feature>
<name>A0A6J5T9R3_9CAUD</name>
<organism evidence="2">
    <name type="scientific">uncultured Caudovirales phage</name>
    <dbReference type="NCBI Taxonomy" id="2100421"/>
    <lineage>
        <taxon>Viruses</taxon>
        <taxon>Duplodnaviria</taxon>
        <taxon>Heunggongvirae</taxon>
        <taxon>Uroviricota</taxon>
        <taxon>Caudoviricetes</taxon>
        <taxon>Peduoviridae</taxon>
        <taxon>Maltschvirus</taxon>
        <taxon>Maltschvirus maltsch</taxon>
    </lineage>
</organism>
<gene>
    <name evidence="2" type="ORF">UFOVP71_100</name>
</gene>
<evidence type="ECO:0000313" key="2">
    <source>
        <dbReference type="EMBL" id="CAB4241562.1"/>
    </source>
</evidence>